<sequence>MSSSGPRNPRDFSPRRSPCCENYERFNNSNGENETQNDVFSPRMPPPEIFPERFHYSDSQDKFQGGQRRF</sequence>
<dbReference type="AlphaFoldDB" id="B8LRP8"/>
<proteinExistence type="evidence at transcript level"/>
<feature type="compositionally biased region" description="Polar residues" evidence="1">
    <location>
        <begin position="25"/>
        <end position="39"/>
    </location>
</feature>
<evidence type="ECO:0000256" key="1">
    <source>
        <dbReference type="SAM" id="MobiDB-lite"/>
    </source>
</evidence>
<name>B8LRP8_PICSI</name>
<protein>
    <submittedName>
        <fullName evidence="2">Uncharacterized protein</fullName>
    </submittedName>
</protein>
<feature type="compositionally biased region" description="Basic and acidic residues" evidence="1">
    <location>
        <begin position="50"/>
        <end position="61"/>
    </location>
</feature>
<organism evidence="2">
    <name type="scientific">Picea sitchensis</name>
    <name type="common">Sitka spruce</name>
    <name type="synonym">Pinus sitchensis</name>
    <dbReference type="NCBI Taxonomy" id="3332"/>
    <lineage>
        <taxon>Eukaryota</taxon>
        <taxon>Viridiplantae</taxon>
        <taxon>Streptophyta</taxon>
        <taxon>Embryophyta</taxon>
        <taxon>Tracheophyta</taxon>
        <taxon>Spermatophyta</taxon>
        <taxon>Pinopsida</taxon>
        <taxon>Pinidae</taxon>
        <taxon>Conifers I</taxon>
        <taxon>Pinales</taxon>
        <taxon>Pinaceae</taxon>
        <taxon>Picea</taxon>
    </lineage>
</organism>
<feature type="region of interest" description="Disordered" evidence="1">
    <location>
        <begin position="1"/>
        <end position="70"/>
    </location>
</feature>
<evidence type="ECO:0000313" key="2">
    <source>
        <dbReference type="EMBL" id="ABR18328.1"/>
    </source>
</evidence>
<dbReference type="EMBL" id="EF678583">
    <property type="protein sequence ID" value="ABR18328.1"/>
    <property type="molecule type" value="mRNA"/>
</dbReference>
<reference evidence="2" key="1">
    <citation type="submission" date="2007-06" db="EMBL/GenBank/DDBJ databases">
        <title>Full length cDNA sequences from Sitka Spruce (Picea sitchensis).</title>
        <authorList>
            <person name="Ralph S.G."/>
            <person name="Chun H.E."/>
            <person name="Liao N."/>
            <person name="Ali J."/>
            <person name="Reid K."/>
            <person name="Kolosova N."/>
            <person name="Cooper N."/>
            <person name="Cullis C."/>
            <person name="Jancsik S."/>
            <person name="Moore R."/>
            <person name="Mayo M."/>
            <person name="Wagner S."/>
            <person name="Holt R.A."/>
            <person name="Jones S.J.M."/>
            <person name="Marra M.A."/>
            <person name="Ritland C.E."/>
            <person name="Ritland K."/>
            <person name="Bohlmann J."/>
        </authorList>
    </citation>
    <scope>NUCLEOTIDE SEQUENCE</scope>
    <source>
        <tissue evidence="2">Bark</tissue>
    </source>
</reference>
<accession>B8LRP8</accession>